<gene>
    <name evidence="1" type="ORF">GCM10012275_63340</name>
</gene>
<sequence>MHELKPGAAKITEARVGKHDGRQAEKTNRDGRCQVDLAIGDTSSASVGVEANATPKACDVARKVAETIEPKPP</sequence>
<protein>
    <submittedName>
        <fullName evidence="1">Uncharacterized protein</fullName>
    </submittedName>
</protein>
<dbReference type="RefSeq" id="WP_229686927.1">
    <property type="nucleotide sequence ID" value="NZ_BMMK01000067.1"/>
</dbReference>
<keyword evidence="2" id="KW-1185">Reference proteome</keyword>
<reference evidence="1" key="2">
    <citation type="submission" date="2020-09" db="EMBL/GenBank/DDBJ databases">
        <authorList>
            <person name="Sun Q."/>
            <person name="Zhou Y."/>
        </authorList>
    </citation>
    <scope>NUCLEOTIDE SEQUENCE</scope>
    <source>
        <strain evidence="1">CGMCC 4.5737</strain>
    </source>
</reference>
<dbReference type="EMBL" id="BMMK01000067">
    <property type="protein sequence ID" value="GGM84045.1"/>
    <property type="molecule type" value="Genomic_DNA"/>
</dbReference>
<evidence type="ECO:0000313" key="2">
    <source>
        <dbReference type="Proteomes" id="UP000637578"/>
    </source>
</evidence>
<comment type="caution">
    <text evidence="1">The sequence shown here is derived from an EMBL/GenBank/DDBJ whole genome shotgun (WGS) entry which is preliminary data.</text>
</comment>
<reference evidence="1" key="1">
    <citation type="journal article" date="2014" name="Int. J. Syst. Evol. Microbiol.">
        <title>Complete genome sequence of Corynebacterium casei LMG S-19264T (=DSM 44701T), isolated from a smear-ripened cheese.</title>
        <authorList>
            <consortium name="US DOE Joint Genome Institute (JGI-PGF)"/>
            <person name="Walter F."/>
            <person name="Albersmeier A."/>
            <person name="Kalinowski J."/>
            <person name="Ruckert C."/>
        </authorList>
    </citation>
    <scope>NUCLEOTIDE SEQUENCE</scope>
    <source>
        <strain evidence="1">CGMCC 4.5737</strain>
    </source>
</reference>
<evidence type="ECO:0000313" key="1">
    <source>
        <dbReference type="EMBL" id="GGM84045.1"/>
    </source>
</evidence>
<organism evidence="1 2">
    <name type="scientific">Longimycelium tulufanense</name>
    <dbReference type="NCBI Taxonomy" id="907463"/>
    <lineage>
        <taxon>Bacteria</taxon>
        <taxon>Bacillati</taxon>
        <taxon>Actinomycetota</taxon>
        <taxon>Actinomycetes</taxon>
        <taxon>Pseudonocardiales</taxon>
        <taxon>Pseudonocardiaceae</taxon>
        <taxon>Longimycelium</taxon>
    </lineage>
</organism>
<name>A0A8J3CEQ0_9PSEU</name>
<accession>A0A8J3CEQ0</accession>
<dbReference type="AlphaFoldDB" id="A0A8J3CEQ0"/>
<dbReference type="Proteomes" id="UP000637578">
    <property type="component" value="Unassembled WGS sequence"/>
</dbReference>
<proteinExistence type="predicted"/>